<protein>
    <submittedName>
        <fullName evidence="8">Glucan endo-1,3-beta-glucosidase</fullName>
    </submittedName>
</protein>
<dbReference type="OMA" id="FFAYMGN"/>
<evidence type="ECO:0000256" key="5">
    <source>
        <dbReference type="ARBA" id="ARBA00023295"/>
    </source>
</evidence>
<dbReference type="Pfam" id="PF07983">
    <property type="entry name" value="X8"/>
    <property type="match status" value="1"/>
</dbReference>
<evidence type="ECO:0000256" key="2">
    <source>
        <dbReference type="ARBA" id="ARBA00022729"/>
    </source>
</evidence>
<dbReference type="Gene3D" id="1.20.58.1040">
    <property type="match status" value="1"/>
</dbReference>
<dbReference type="InterPro" id="IPR012946">
    <property type="entry name" value="X8"/>
</dbReference>
<keyword evidence="5" id="KW-0326">Glycosidase</keyword>
<dbReference type="AlphaFoldDB" id="A0A1Y1IJF6"/>
<gene>
    <name evidence="8" type="ORF">KFL_004560180</name>
</gene>
<evidence type="ECO:0000313" key="9">
    <source>
        <dbReference type="Proteomes" id="UP000054558"/>
    </source>
</evidence>
<dbReference type="InterPro" id="IPR000490">
    <property type="entry name" value="Glyco_hydro_17"/>
</dbReference>
<evidence type="ECO:0000313" key="8">
    <source>
        <dbReference type="EMBL" id="GAQ88757.1"/>
    </source>
</evidence>
<dbReference type="GO" id="GO:0005975">
    <property type="term" value="P:carbohydrate metabolic process"/>
    <property type="evidence" value="ECO:0007669"/>
    <property type="project" value="InterPro"/>
</dbReference>
<dbReference type="GO" id="GO:0005886">
    <property type="term" value="C:plasma membrane"/>
    <property type="evidence" value="ECO:0000318"/>
    <property type="project" value="GO_Central"/>
</dbReference>
<reference evidence="8 9" key="1">
    <citation type="journal article" date="2014" name="Nat. Commun.">
        <title>Klebsormidium flaccidum genome reveals primary factors for plant terrestrial adaptation.</title>
        <authorList>
            <person name="Hori K."/>
            <person name="Maruyama F."/>
            <person name="Fujisawa T."/>
            <person name="Togashi T."/>
            <person name="Yamamoto N."/>
            <person name="Seo M."/>
            <person name="Sato S."/>
            <person name="Yamada T."/>
            <person name="Mori H."/>
            <person name="Tajima N."/>
            <person name="Moriyama T."/>
            <person name="Ikeuchi M."/>
            <person name="Watanabe M."/>
            <person name="Wada H."/>
            <person name="Kobayashi K."/>
            <person name="Saito M."/>
            <person name="Masuda T."/>
            <person name="Sasaki-Sekimoto Y."/>
            <person name="Mashiguchi K."/>
            <person name="Awai K."/>
            <person name="Shimojima M."/>
            <person name="Masuda S."/>
            <person name="Iwai M."/>
            <person name="Nobusawa T."/>
            <person name="Narise T."/>
            <person name="Kondo S."/>
            <person name="Saito H."/>
            <person name="Sato R."/>
            <person name="Murakawa M."/>
            <person name="Ihara Y."/>
            <person name="Oshima-Yamada Y."/>
            <person name="Ohtaka K."/>
            <person name="Satoh M."/>
            <person name="Sonobe K."/>
            <person name="Ishii M."/>
            <person name="Ohtani R."/>
            <person name="Kanamori-Sato M."/>
            <person name="Honoki R."/>
            <person name="Miyazaki D."/>
            <person name="Mochizuki H."/>
            <person name="Umetsu J."/>
            <person name="Higashi K."/>
            <person name="Shibata D."/>
            <person name="Kamiya Y."/>
            <person name="Sato N."/>
            <person name="Nakamura Y."/>
            <person name="Tabata S."/>
            <person name="Ida S."/>
            <person name="Kurokawa K."/>
            <person name="Ohta H."/>
        </authorList>
    </citation>
    <scope>NUCLEOTIDE SEQUENCE [LARGE SCALE GENOMIC DNA]</scope>
    <source>
        <strain evidence="8 9">NIES-2285</strain>
    </source>
</reference>
<name>A0A1Y1IJF6_KLENI</name>
<dbReference type="GO" id="GO:0004553">
    <property type="term" value="F:hydrolase activity, hydrolyzing O-glycosyl compounds"/>
    <property type="evidence" value="ECO:0007669"/>
    <property type="project" value="InterPro"/>
</dbReference>
<keyword evidence="4" id="KW-1015">Disulfide bond</keyword>
<dbReference type="PANTHER" id="PTHR32227">
    <property type="entry name" value="GLUCAN ENDO-1,3-BETA-GLUCOSIDASE BG1-RELATED-RELATED"/>
    <property type="match status" value="1"/>
</dbReference>
<evidence type="ECO:0000256" key="4">
    <source>
        <dbReference type="ARBA" id="ARBA00023157"/>
    </source>
</evidence>
<keyword evidence="2" id="KW-0732">Signal</keyword>
<comment type="similarity">
    <text evidence="1 6">Belongs to the glycosyl hydrolase 17 family.</text>
</comment>
<proteinExistence type="inferred from homology"/>
<organism evidence="8 9">
    <name type="scientific">Klebsormidium nitens</name>
    <name type="common">Green alga</name>
    <name type="synonym">Ulothrix nitens</name>
    <dbReference type="NCBI Taxonomy" id="105231"/>
    <lineage>
        <taxon>Eukaryota</taxon>
        <taxon>Viridiplantae</taxon>
        <taxon>Streptophyta</taxon>
        <taxon>Klebsormidiophyceae</taxon>
        <taxon>Klebsormidiales</taxon>
        <taxon>Klebsormidiaceae</taxon>
        <taxon>Klebsormidium</taxon>
    </lineage>
</organism>
<dbReference type="SUPFAM" id="SSF51445">
    <property type="entry name" value="(Trans)glycosidases"/>
    <property type="match status" value="1"/>
</dbReference>
<evidence type="ECO:0000256" key="6">
    <source>
        <dbReference type="RuleBase" id="RU004335"/>
    </source>
</evidence>
<dbReference type="Gene3D" id="3.20.20.80">
    <property type="entry name" value="Glycosidases"/>
    <property type="match status" value="1"/>
</dbReference>
<dbReference type="SMART" id="SM00768">
    <property type="entry name" value="X8"/>
    <property type="match status" value="1"/>
</dbReference>
<feature type="domain" description="X8" evidence="7">
    <location>
        <begin position="435"/>
        <end position="525"/>
    </location>
</feature>
<dbReference type="InterPro" id="IPR017853">
    <property type="entry name" value="GH"/>
</dbReference>
<evidence type="ECO:0000256" key="1">
    <source>
        <dbReference type="ARBA" id="ARBA00008773"/>
    </source>
</evidence>
<dbReference type="Proteomes" id="UP000054558">
    <property type="component" value="Unassembled WGS sequence"/>
</dbReference>
<accession>A0A1Y1IJF6</accession>
<dbReference type="OrthoDB" id="408788at2759"/>
<dbReference type="EMBL" id="DF237405">
    <property type="protein sequence ID" value="GAQ88757.1"/>
    <property type="molecule type" value="Genomic_DNA"/>
</dbReference>
<evidence type="ECO:0000256" key="3">
    <source>
        <dbReference type="ARBA" id="ARBA00022801"/>
    </source>
</evidence>
<keyword evidence="9" id="KW-1185">Reference proteome</keyword>
<dbReference type="Pfam" id="PF00332">
    <property type="entry name" value="Glyco_hydro_17"/>
    <property type="match status" value="1"/>
</dbReference>
<sequence>MAGRKYCFLMDTLQSQLFCIFFFASGLFLGGTWTADAANSTALANTTLALNITANSSTPSGRSNSTASVGANYVGVNWGVLSSQPLPGNVTVRILQDAGFTSVKFFSAPPEYLRALANTSIEVQVLMPLDQVMNVSSYNQSLALAHTNALAWVDANVVLWIRQGVNITSLAVGNEPFVLGLNVTFGAYVMPAVRSVYFALQQRGLNDTVKLTVPMDAGSTFGNTYPPSVSEFQEPMKPILLDMLQFLAQTRSFLTLNLYPFVSLKYDNTIDIDFAVGRPGHGFTDQGYYYSDLLSAQIDATYIAMNKLYPQGAQNVSLQLGETGWPSAGGYGATLQNASDYLTYSVSPLAGGQGTPRYPNRTVKSYIFALFDEDLKYTIGIGDYELHWGLLYANGTSKYAGNSSSGVPAAAPSGALSNTTALAPSAANSTSRTGTWCIAVSSADSQQLTAGLNYACGPGGADCTAIQPGGPCYVQLGVANRVQSFASYAYNSYYQSHKLDPGACFFNNTAVLTRVDPSPNSSCQYPSS</sequence>
<evidence type="ECO:0000259" key="7">
    <source>
        <dbReference type="SMART" id="SM00768"/>
    </source>
</evidence>
<dbReference type="InterPro" id="IPR044965">
    <property type="entry name" value="Glyco_hydro_17_plant"/>
</dbReference>
<keyword evidence="3" id="KW-0378">Hydrolase</keyword>